<evidence type="ECO:0000313" key="1">
    <source>
        <dbReference type="EMBL" id="MBP3950658.1"/>
    </source>
</evidence>
<dbReference type="RefSeq" id="WP_210596344.1">
    <property type="nucleotide sequence ID" value="NZ_JAGKSQ010000002.1"/>
</dbReference>
<proteinExistence type="predicted"/>
<comment type="caution">
    <text evidence="1">The sequence shown here is derived from an EMBL/GenBank/DDBJ whole genome shotgun (WGS) entry which is preliminary data.</text>
</comment>
<dbReference type="Proteomes" id="UP000678228">
    <property type="component" value="Unassembled WGS sequence"/>
</dbReference>
<keyword evidence="2" id="KW-1185">Reference proteome</keyword>
<accession>A0A940WUS7</accession>
<evidence type="ECO:0000313" key="2">
    <source>
        <dbReference type="Proteomes" id="UP000678228"/>
    </source>
</evidence>
<reference evidence="1" key="1">
    <citation type="submission" date="2021-03" db="EMBL/GenBank/DDBJ databases">
        <title>Bacillus suaedae sp. nov., isolated from Suaeda aralocaspica.</title>
        <authorList>
            <person name="Lei R.F.R."/>
        </authorList>
    </citation>
    <scope>NUCLEOTIDE SEQUENCE</scope>
    <source>
        <strain evidence="1">YZJH907-2</strain>
    </source>
</reference>
<protein>
    <submittedName>
        <fullName evidence="1">Uncharacterized protein</fullName>
    </submittedName>
</protein>
<gene>
    <name evidence="1" type="ORF">J7W16_05880</name>
</gene>
<dbReference type="EMBL" id="JAGKSQ010000002">
    <property type="protein sequence ID" value="MBP3950658.1"/>
    <property type="molecule type" value="Genomic_DNA"/>
</dbReference>
<name>A0A940WUS7_9BACI</name>
<dbReference type="AlphaFoldDB" id="A0A940WUS7"/>
<sequence>MPKQIALLAVAGTLFVGIWVLVILQVTGDPYSQPITDLGQFETIETIEIIDDEMVSTEVAEEETVEEDLEKVLTEENVEKVVNTVTQKDDSINLSNYDFSDISTENGIPIDGILTKLNLVK</sequence>
<organism evidence="1 2">
    <name type="scientific">Halalkalibacter suaedae</name>
    <dbReference type="NCBI Taxonomy" id="2822140"/>
    <lineage>
        <taxon>Bacteria</taxon>
        <taxon>Bacillati</taxon>
        <taxon>Bacillota</taxon>
        <taxon>Bacilli</taxon>
        <taxon>Bacillales</taxon>
        <taxon>Bacillaceae</taxon>
        <taxon>Halalkalibacter</taxon>
    </lineage>
</organism>